<feature type="compositionally biased region" description="Basic and acidic residues" evidence="2">
    <location>
        <begin position="2077"/>
        <end position="2086"/>
    </location>
</feature>
<keyword evidence="1" id="KW-0175">Coiled coil</keyword>
<dbReference type="Proteomes" id="UP001329430">
    <property type="component" value="Chromosome 9"/>
</dbReference>
<dbReference type="EMBL" id="JAVRBK010000009">
    <property type="protein sequence ID" value="KAK5639316.1"/>
    <property type="molecule type" value="Genomic_DNA"/>
</dbReference>
<feature type="compositionally biased region" description="Polar residues" evidence="2">
    <location>
        <begin position="1422"/>
        <end position="1499"/>
    </location>
</feature>
<feature type="region of interest" description="Disordered" evidence="2">
    <location>
        <begin position="2077"/>
        <end position="2096"/>
    </location>
</feature>
<evidence type="ECO:0000313" key="4">
    <source>
        <dbReference type="Proteomes" id="UP001329430"/>
    </source>
</evidence>
<feature type="compositionally biased region" description="Polar residues" evidence="2">
    <location>
        <begin position="1543"/>
        <end position="1569"/>
    </location>
</feature>
<evidence type="ECO:0000256" key="2">
    <source>
        <dbReference type="SAM" id="MobiDB-lite"/>
    </source>
</evidence>
<sequence length="2492" mass="279556">MNTLQYEDSEVYDSLRRLEHVLNNRTETFTNKVESLIEVWKLVQDCRLTEHKQYVMHLMDWLKLHTLNIVLTGDWKKYKDVYEERLLKEVKHCEMLLLHSNNIFSFRCKKLAEVIKDPWGSPILGRLLNTPDLEIGPEEMEFFGMETGYLISTRLRKLCESHCEDLALNLVTAFMRFHQMAEVQQFTINATEDQKRFILDVYIALLYKYKRTHLIISTLKSLTLTEGLDLLKRFAHKRVNISKIWRHSGRIAYLAAQVYMTAAVMKIPSDGVRILEGLLDTWLDMPETVEDLVTLTATVRRIMQAADSPVHMYIFCKAFYKRFGGEMRTFIIELYIMALTTDINVLQRQKEEFNEAEERESSERLAYGFLKLADVLDQNLKLSRESVLTAFSLKPSQAILDRIVSLAKATSYDVIPPAHLWKCDHPPSDSSDDVSYKCNKCGEYKSYLELQSSLNSNTTLSDAVSEELDLSPHLRDDLVVVLSSPRYHFLNWLGTWKNLYHLCVIYLSDPVKTKNIITELKYVDIDYSLFVGIKREPEDENANGIERGYEHYLEDNYLEAGVSSDEHLSQDNCANEMASGNFHLLPPPATKSDPKVLKSLRLFRPNLKRSKPNQHDQMPPSKVFIPSPYFTPPHSFSPNPFHVPHATSNLGLSNYNNVFTQAASLPHLTNPQVSHNGKHAYQPSHNPITLQDLQLQAILAAGYEQTVRNPLQKDVVLNLSIKDPPTLPMDLSKTNLKENLSEIHINDVSTAGNNHMRNKPVTMTHKKIVASNTPKVKISSAKQENNINKLIRPSVNNNTLTHQDYSYSTPTSSNYDDLVLRNSKNAGPSMQVFKNKNINYDRNISKNVCTPTNTPSSSPKNSPVKKRSVKQHSSSGKSPSKSLHSAMEYSVARKIPRTFSVHSSSEENANGINFTNPNSAQHIPLMKYLNNKPGFSKKSNELRSNTEAILHEEMKALRRATQSNATTSPSVIDPLNSEEFQITLESLLEVKKNPVLMALEEKRRSLEQYKLLFDDFNCGDPFEPHSSRYHSSTSDRMSEDCALGEDDDKWFSVYNSDEGSTSHVNEPIGVSHLSYSPPQFFYTSSTTTNSINNSDTILIESSPENSCDKECHTQNNGRLTHYDVENFATKTEEVLNVSAENMSDSDRCGPDFNICQKLFEESEESSPSQEQDTEEIIELSSSQQQETTKVSPTHTNSQLEDVSSPLLHGAVEPIINIDTFPDTPKKHNLSAYGLPFEVSKENIRSHANTSVEERMAVYRASLAVPKPYSSFNQDNRNFPINSQSNSEVIAINSTQATCSTKVLYINSQGCSSKNERVSSSTSSPVGSQGSNSEYEINSHVEMQSRSNSSNRNSLYGQDNSDEERNSSNDSLDSKLSEEKDTATDSDNRSISNDKCYRNTHNSNSSRDSVDTKASVEKDHVTISDSESSSTNGKKSPINSSRDSQQTNTSEDNASRTNSNSDVENSPSQDSSTNDSNSYHETQSSKDSQGSNSVNENLETNSHDSNIDDEGNSSRGFQETDLSEQKNVSTSSRDIKSADGRMSNAATESAPNTLNSTSDGENVPSSQCSSCDKARDSSMDVEVGNSFEERHSLLHSEESWSKLDDTRKVFEYFPSSPRLSMSYSRYDRDKYASNCSHSSINSAGNVEEPYTAARAMCLDKPFGVSQYVPKGYFGDKKENIKFKQTQDPAKNDSMCLGIQHNKKKTDSSITSIVKRSLELKCPPTCHIHYRIKEKEPLTLKKCDDSTLTIPFSDTVSITDKKLSKNSDHDSSRHSFSEESNSQQSIEDSNGYEGSNNKKDSSVTSNGSLTCKAWPGVKVRSLDLEDLFLIRKGSVNNSERKLSTSSAELSASPAESVKDASLWKASNKRKLNKHIRHKRWETLSSSSEDERLCKINSSCNKSMNCISNEKESRVETLSPSSCSSDNTPCDNKKLKDERKIPNWCQILKNLPFVNSIQNFDDNFINFCGDDIKRYKSKHPDNAKNYSDLTNNFDEPCSSSESSESFNKRSNWRSTNYRKKKVSKSHPTIKETTKSLQTSLRKSGKVQEKNKNEYDLIKKYKLKDVRVVLYPLTYPDPKQDGIKHKEARCSKQKSKSGLKKIMKKSENLTKEKCRSKNGIAVGNSESKPWPLQDISPKVNRYKDAKNNIEPQEKPDVNLKTGINVMNPRVVLKRLEFDKDKRRSASSVLAQVPGLNDLQMIRPSSVDRIVQVVQVPGARSVNNIPIPNTQTSTQITPHIQRIGQPRTEKPLPSDSEMVVATTTATPSLTTSNTTTESPTLINILSQQVVRPGNQNNCVNTKPRTSPLINILSQQIIKPAATVTNSKVTSSPSTTEMQVNSIPRVISGGDQIINQLINQVRTPAPTLKTLVSSPGTDQNRIVQFICKSSDGKLIPVTSFTSNKVVKVSMAQTANASVSGTVATEENSGKVAQNTFKVKSETSEGSDTLPKFQQAFGKPTYQNNVEASESTGSNNETINSETEKPTNLKNQPKTRLLP</sequence>
<name>A0AAN7V6E9_9COLE</name>
<feature type="region of interest" description="Disordered" evidence="2">
    <location>
        <begin position="1760"/>
        <end position="1804"/>
    </location>
</feature>
<proteinExistence type="predicted"/>
<feature type="compositionally biased region" description="Basic and acidic residues" evidence="2">
    <location>
        <begin position="1362"/>
        <end position="1387"/>
    </location>
</feature>
<feature type="region of interest" description="Disordered" evidence="2">
    <location>
        <begin position="2434"/>
        <end position="2492"/>
    </location>
</feature>
<feature type="region of interest" description="Disordered" evidence="2">
    <location>
        <begin position="1977"/>
        <end position="2045"/>
    </location>
</feature>
<feature type="coiled-coil region" evidence="1">
    <location>
        <begin position="336"/>
        <end position="366"/>
    </location>
</feature>
<feature type="compositionally biased region" description="Polar residues" evidence="2">
    <location>
        <begin position="2481"/>
        <end position="2492"/>
    </location>
</feature>
<evidence type="ECO:0000313" key="3">
    <source>
        <dbReference type="EMBL" id="KAK5639316.1"/>
    </source>
</evidence>
<feature type="compositionally biased region" description="Polar residues" evidence="2">
    <location>
        <begin position="1781"/>
        <end position="1793"/>
    </location>
</feature>
<feature type="compositionally biased region" description="Low complexity" evidence="2">
    <location>
        <begin position="847"/>
        <end position="862"/>
    </location>
</feature>
<feature type="compositionally biased region" description="Basic residues" evidence="2">
    <location>
        <begin position="2087"/>
        <end position="2096"/>
    </location>
</feature>
<accession>A0AAN7V6E9</accession>
<feature type="compositionally biased region" description="Low complexity" evidence="2">
    <location>
        <begin position="1318"/>
        <end position="1332"/>
    </location>
</feature>
<protein>
    <submittedName>
        <fullName evidence="3">Uncharacterized protein</fullName>
    </submittedName>
</protein>
<keyword evidence="4" id="KW-1185">Reference proteome</keyword>
<feature type="region of interest" description="Disordered" evidence="2">
    <location>
        <begin position="1309"/>
        <end position="1581"/>
    </location>
</feature>
<comment type="caution">
    <text evidence="3">The sequence shown here is derived from an EMBL/GenBank/DDBJ whole genome shotgun (WGS) entry which is preliminary data.</text>
</comment>
<feature type="compositionally biased region" description="Basic and acidic residues" evidence="2">
    <location>
        <begin position="1760"/>
        <end position="1775"/>
    </location>
</feature>
<feature type="compositionally biased region" description="Low complexity" evidence="2">
    <location>
        <begin position="1344"/>
        <end position="1353"/>
    </location>
</feature>
<feature type="compositionally biased region" description="Polar residues" evidence="2">
    <location>
        <begin position="1179"/>
        <end position="1200"/>
    </location>
</feature>
<feature type="compositionally biased region" description="Polar residues" evidence="2">
    <location>
        <begin position="2454"/>
        <end position="2474"/>
    </location>
</feature>
<gene>
    <name evidence="3" type="ORF">RI129_011808</name>
</gene>
<organism evidence="3 4">
    <name type="scientific">Pyrocoelia pectoralis</name>
    <dbReference type="NCBI Taxonomy" id="417401"/>
    <lineage>
        <taxon>Eukaryota</taxon>
        <taxon>Metazoa</taxon>
        <taxon>Ecdysozoa</taxon>
        <taxon>Arthropoda</taxon>
        <taxon>Hexapoda</taxon>
        <taxon>Insecta</taxon>
        <taxon>Pterygota</taxon>
        <taxon>Neoptera</taxon>
        <taxon>Endopterygota</taxon>
        <taxon>Coleoptera</taxon>
        <taxon>Polyphaga</taxon>
        <taxon>Elateriformia</taxon>
        <taxon>Elateroidea</taxon>
        <taxon>Lampyridae</taxon>
        <taxon>Lampyrinae</taxon>
        <taxon>Pyrocoelia</taxon>
    </lineage>
</organism>
<feature type="region of interest" description="Disordered" evidence="2">
    <location>
        <begin position="844"/>
        <end position="886"/>
    </location>
</feature>
<feature type="compositionally biased region" description="Low complexity" evidence="2">
    <location>
        <begin position="871"/>
        <end position="885"/>
    </location>
</feature>
<reference evidence="3 4" key="1">
    <citation type="journal article" date="2024" name="Insects">
        <title>An Improved Chromosome-Level Genome Assembly of the Firefly Pyrocoelia pectoralis.</title>
        <authorList>
            <person name="Fu X."/>
            <person name="Meyer-Rochow V.B."/>
            <person name="Ballantyne L."/>
            <person name="Zhu X."/>
        </authorList>
    </citation>
    <scope>NUCLEOTIDE SEQUENCE [LARGE SCALE GENOMIC DNA]</scope>
    <source>
        <strain evidence="3">XCY_ONT2</strain>
    </source>
</reference>
<feature type="region of interest" description="Disordered" evidence="2">
    <location>
        <begin position="1160"/>
        <end position="1200"/>
    </location>
</feature>
<evidence type="ECO:0000256" key="1">
    <source>
        <dbReference type="SAM" id="Coils"/>
    </source>
</evidence>
<feature type="compositionally biased region" description="Basic and acidic residues" evidence="2">
    <location>
        <begin position="1407"/>
        <end position="1421"/>
    </location>
</feature>
<feature type="compositionally biased region" description="Polar residues" evidence="2">
    <location>
        <begin position="1981"/>
        <end position="1990"/>
    </location>
</feature>
<feature type="compositionally biased region" description="Polar residues" evidence="2">
    <location>
        <begin position="1388"/>
        <end position="1406"/>
    </location>
</feature>